<evidence type="ECO:0000313" key="4">
    <source>
        <dbReference type="Proteomes" id="UP000185781"/>
    </source>
</evidence>
<name>A0A1N7QGT3_9FLAO</name>
<gene>
    <name evidence="3" type="ORF">SAMN05421785_111130</name>
</gene>
<accession>A0A1N7QGT3</accession>
<evidence type="ECO:0000256" key="1">
    <source>
        <dbReference type="ARBA" id="ARBA00022729"/>
    </source>
</evidence>
<proteinExistence type="predicted"/>
<reference evidence="3 4" key="1">
    <citation type="submission" date="2017-01" db="EMBL/GenBank/DDBJ databases">
        <authorList>
            <person name="Mah S.A."/>
            <person name="Swanson W.J."/>
            <person name="Moy G.W."/>
            <person name="Vacquier V.D."/>
        </authorList>
    </citation>
    <scope>NUCLEOTIDE SEQUENCE [LARGE SCALE GENOMIC DNA]</scope>
    <source>
        <strain evidence="3 4">DSM 18014</strain>
    </source>
</reference>
<dbReference type="OrthoDB" id="1272926at2"/>
<keyword evidence="1 2" id="KW-0732">Signal</keyword>
<dbReference type="EMBL" id="FTOV01000011">
    <property type="protein sequence ID" value="SIT22036.1"/>
    <property type="molecule type" value="Genomic_DNA"/>
</dbReference>
<organism evidence="3 4">
    <name type="scientific">Chryseobacterium gambrini</name>
    <dbReference type="NCBI Taxonomy" id="373672"/>
    <lineage>
        <taxon>Bacteria</taxon>
        <taxon>Pseudomonadati</taxon>
        <taxon>Bacteroidota</taxon>
        <taxon>Flavobacteriia</taxon>
        <taxon>Flavobacteriales</taxon>
        <taxon>Weeksellaceae</taxon>
        <taxon>Chryseobacterium group</taxon>
        <taxon>Chryseobacterium</taxon>
    </lineage>
</organism>
<evidence type="ECO:0000256" key="2">
    <source>
        <dbReference type="SAM" id="SignalP"/>
    </source>
</evidence>
<sequence length="675" mass="72085">MRKSLFAIGLLAATYSVQAQNVLVHVDDAATTYVSEGTLVYSGGGIQTRGAGIVDVHGNVMVDATPTDAFKTITTGGANKTDGGNIVLRLNTPGSYDSSTYGQLYINGISAGNLTGVVSKEYRTAKNGNGNYFQQMALPFAGKAYSTLSTELNKTFGTTRTLNNPGFVNNDLILSWNNASAVSDHVTNLANTTPNSPAYYMLGSRSNNLDLSTPPSTLPTIAPTPTGTVYTLNGAPVRSEDLTAVSLQNAGNVSFGTNGLGYNTYGEQYATYLQDHFSNTTGKFVGNFGKNIYQFGNPYFTNLDLSRIGYVESGGVTDGNAVSNIWGVKYTTGTVVSYAGGSNGGGGTYTTGAQVQTYTTLGVPVGDTGLIIKPMQTFVLKLRDNTAQTLNFSTLRRFNSTVRAANVDYNVNAAKSSANTTFGQKGTTNTVKQLGVIALDANGKEVGRTYYVVNPNFTTGHQTSSATTVQASATGGDVIGTFEEAPNGGYDNNNLNYWLYINEANEVNFLGKNIKLVNYNTNVVKSYKFEVKENGELVNNGVHQLSSGIGFYYKAANGNLQQAVQGGTTSAITTEADLYYGEPAGVVLATNDTKSPSRTLVVYNPAIDNYIVRFDPNWKKADIEVYDMSGKLVISKKAVETSRDFVIELDKNIKNSYVVKVVSDKGDIVNTKILK</sequence>
<dbReference type="InterPro" id="IPR026444">
    <property type="entry name" value="Secre_tail"/>
</dbReference>
<feature type="chain" id="PRO_5013179170" evidence="2">
    <location>
        <begin position="20"/>
        <end position="675"/>
    </location>
</feature>
<protein>
    <submittedName>
        <fullName evidence="3">Por secretion system C-terminal sorting domain-containing protein</fullName>
    </submittedName>
</protein>
<dbReference type="NCBIfam" id="TIGR04183">
    <property type="entry name" value="Por_Secre_tail"/>
    <property type="match status" value="1"/>
</dbReference>
<feature type="signal peptide" evidence="2">
    <location>
        <begin position="1"/>
        <end position="19"/>
    </location>
</feature>
<dbReference type="AlphaFoldDB" id="A0A1N7QGT3"/>
<dbReference type="Proteomes" id="UP000185781">
    <property type="component" value="Unassembled WGS sequence"/>
</dbReference>
<evidence type="ECO:0000313" key="3">
    <source>
        <dbReference type="EMBL" id="SIT22036.1"/>
    </source>
</evidence>
<dbReference type="RefSeq" id="WP_084196477.1">
    <property type="nucleotide sequence ID" value="NZ_FTOV01000011.1"/>
</dbReference>
<dbReference type="STRING" id="373672.SAMN05421785_111130"/>